<gene>
    <name evidence="2" type="ORF">AAND1436_LOCUS11180</name>
</gene>
<evidence type="ECO:0000256" key="1">
    <source>
        <dbReference type="SAM" id="Phobius"/>
    </source>
</evidence>
<dbReference type="EMBL" id="HBGQ01022589">
    <property type="protein sequence ID" value="CAD9397424.1"/>
    <property type="molecule type" value="Transcribed_RNA"/>
</dbReference>
<sequence length="319" mass="36136">MVLYTCSMAVGVVLDMWVTGLVAFKMMVNSGAHTYGGKLVKDLGSMQEILNSFPMQKAVGLGLWQYCWPSTFLVGYVGECALMIFPYHFQKLILRSYKGIRGLQAERTMASWMIMDTGRYADVLVNLILACLMFFAPGGYYSMTFITMFGSHVYIYLYDQYRILRAAPGFDYSSQTIDKCAQRMLAVPLGIVLSALIWKINERTCNDSTSSAWCLGADLLMMCCLDVFAFHVCIHWVCLGVLVPRCGKEVKRSDLTYDQLATIIPATWFSTNPVHCLRSKCFYNESPPCSYYVRGKEHLMQSNPKANSHFTDQKAESEW</sequence>
<keyword evidence="1" id="KW-1133">Transmembrane helix</keyword>
<evidence type="ECO:0000313" key="2">
    <source>
        <dbReference type="EMBL" id="CAD9397424.1"/>
    </source>
</evidence>
<accession>A0A7S2BI89</accession>
<feature type="transmembrane region" description="Helical" evidence="1">
    <location>
        <begin position="117"/>
        <end position="135"/>
    </location>
</feature>
<protein>
    <submittedName>
        <fullName evidence="2">Uncharacterized protein</fullName>
    </submittedName>
</protein>
<reference evidence="2" key="1">
    <citation type="submission" date="2021-01" db="EMBL/GenBank/DDBJ databases">
        <authorList>
            <person name="Corre E."/>
            <person name="Pelletier E."/>
            <person name="Niang G."/>
            <person name="Scheremetjew M."/>
            <person name="Finn R."/>
            <person name="Kale V."/>
            <person name="Holt S."/>
            <person name="Cochrane G."/>
            <person name="Meng A."/>
            <person name="Brown T."/>
            <person name="Cohen L."/>
        </authorList>
    </citation>
    <scope>NUCLEOTIDE SEQUENCE</scope>
    <source>
        <strain evidence="2">CCMP2222</strain>
    </source>
</reference>
<dbReference type="AlphaFoldDB" id="A0A7S2BI89"/>
<keyword evidence="1" id="KW-0472">Membrane</keyword>
<organism evidence="2">
    <name type="scientific">Alexandrium andersonii</name>
    <dbReference type="NCBI Taxonomy" id="327968"/>
    <lineage>
        <taxon>Eukaryota</taxon>
        <taxon>Sar</taxon>
        <taxon>Alveolata</taxon>
        <taxon>Dinophyceae</taxon>
        <taxon>Gonyaulacales</taxon>
        <taxon>Pyrocystaceae</taxon>
        <taxon>Alexandrium</taxon>
    </lineage>
</organism>
<feature type="transmembrane region" description="Helical" evidence="1">
    <location>
        <begin position="63"/>
        <end position="85"/>
    </location>
</feature>
<name>A0A7S2BI89_9DINO</name>
<proteinExistence type="predicted"/>
<keyword evidence="1" id="KW-0812">Transmembrane</keyword>